<dbReference type="SUPFAM" id="SSF55073">
    <property type="entry name" value="Nucleotide cyclase"/>
    <property type="match status" value="1"/>
</dbReference>
<protein>
    <recommendedName>
        <fullName evidence="7">GGDEF domain-containing protein</fullName>
    </recommendedName>
</protein>
<dbReference type="AlphaFoldDB" id="A0A2S5KWJ7"/>
<dbReference type="PANTHER" id="PTHR33121:SF32">
    <property type="entry name" value="RNASE E SPECIFICITY FACTOR CSRD"/>
    <property type="match status" value="1"/>
</dbReference>
<gene>
    <name evidence="5" type="ORF">C4K68_02320</name>
</gene>
<evidence type="ECO:0000313" key="5">
    <source>
        <dbReference type="EMBL" id="PPC79012.1"/>
    </source>
</evidence>
<evidence type="ECO:0000259" key="3">
    <source>
        <dbReference type="PROSITE" id="PS50885"/>
    </source>
</evidence>
<dbReference type="PROSITE" id="PS50883">
    <property type="entry name" value="EAL"/>
    <property type="match status" value="1"/>
</dbReference>
<dbReference type="CDD" id="cd01949">
    <property type="entry name" value="GGDEF"/>
    <property type="match status" value="1"/>
</dbReference>
<dbReference type="Pfam" id="PF00563">
    <property type="entry name" value="EAL"/>
    <property type="match status" value="1"/>
</dbReference>
<organism evidence="5 6">
    <name type="scientific">Proteobacteria bacterium 228</name>
    <dbReference type="NCBI Taxonomy" id="2083153"/>
    <lineage>
        <taxon>Bacteria</taxon>
        <taxon>Pseudomonadati</taxon>
        <taxon>Pseudomonadota</taxon>
    </lineage>
</organism>
<dbReference type="PANTHER" id="PTHR33121">
    <property type="entry name" value="CYCLIC DI-GMP PHOSPHODIESTERASE PDEF"/>
    <property type="match status" value="1"/>
</dbReference>
<dbReference type="PROSITE" id="PS50885">
    <property type="entry name" value="HAMP"/>
    <property type="match status" value="1"/>
</dbReference>
<dbReference type="EMBL" id="PRLP01000007">
    <property type="protein sequence ID" value="PPC79012.1"/>
    <property type="molecule type" value="Genomic_DNA"/>
</dbReference>
<dbReference type="Gene3D" id="3.30.110.200">
    <property type="match status" value="1"/>
</dbReference>
<evidence type="ECO:0000259" key="4">
    <source>
        <dbReference type="PROSITE" id="PS50887"/>
    </source>
</evidence>
<dbReference type="GO" id="GO:0016020">
    <property type="term" value="C:membrane"/>
    <property type="evidence" value="ECO:0007669"/>
    <property type="project" value="InterPro"/>
</dbReference>
<dbReference type="OrthoDB" id="5894408at2"/>
<evidence type="ECO:0000256" key="1">
    <source>
        <dbReference type="SAM" id="Phobius"/>
    </source>
</evidence>
<feature type="transmembrane region" description="Helical" evidence="1">
    <location>
        <begin position="16"/>
        <end position="37"/>
    </location>
</feature>
<name>A0A2S5KWJ7_9PROT</name>
<evidence type="ECO:0000259" key="2">
    <source>
        <dbReference type="PROSITE" id="PS50883"/>
    </source>
</evidence>
<dbReference type="SMART" id="SM00052">
    <property type="entry name" value="EAL"/>
    <property type="match status" value="1"/>
</dbReference>
<feature type="domain" description="GGDEF" evidence="4">
    <location>
        <begin position="278"/>
        <end position="413"/>
    </location>
</feature>
<dbReference type="InterPro" id="IPR001633">
    <property type="entry name" value="EAL_dom"/>
</dbReference>
<accession>A0A2S5KWJ7</accession>
<dbReference type="Pfam" id="PF00990">
    <property type="entry name" value="GGDEF"/>
    <property type="match status" value="1"/>
</dbReference>
<dbReference type="InterPro" id="IPR000160">
    <property type="entry name" value="GGDEF_dom"/>
</dbReference>
<dbReference type="InterPro" id="IPR003660">
    <property type="entry name" value="HAMP_dom"/>
</dbReference>
<keyword evidence="1" id="KW-0472">Membrane</keyword>
<dbReference type="Gene3D" id="3.20.20.450">
    <property type="entry name" value="EAL domain"/>
    <property type="match status" value="1"/>
</dbReference>
<dbReference type="SMART" id="SM00267">
    <property type="entry name" value="GGDEF"/>
    <property type="match status" value="1"/>
</dbReference>
<dbReference type="GO" id="GO:0007165">
    <property type="term" value="P:signal transduction"/>
    <property type="evidence" value="ECO:0007669"/>
    <property type="project" value="InterPro"/>
</dbReference>
<dbReference type="InterPro" id="IPR032244">
    <property type="entry name" value="LapD_MoxY_N"/>
</dbReference>
<reference evidence="5 6" key="1">
    <citation type="submission" date="2018-02" db="EMBL/GenBank/DDBJ databases">
        <title>novel marine gammaproteobacteria from coastal saline agro ecosystem.</title>
        <authorList>
            <person name="Krishnan R."/>
            <person name="Ramesh Kumar N."/>
        </authorList>
    </citation>
    <scope>NUCLEOTIDE SEQUENCE [LARGE SCALE GENOMIC DNA]</scope>
    <source>
        <strain evidence="5 6">228</strain>
    </source>
</reference>
<dbReference type="Pfam" id="PF16448">
    <property type="entry name" value="LapD_MoxY_N"/>
    <property type="match status" value="1"/>
</dbReference>
<dbReference type="Proteomes" id="UP000238196">
    <property type="component" value="Unassembled WGS sequence"/>
</dbReference>
<sequence>MESGEQQEEPMSLRNVLFSFLAGVMLALLALTLFSAVQNYRSYLQAQLQAHAQDAATSLGIVLTNSAASQDEVTMQQMIDAVFDRGYYQRIEYLDVNGESKIVKQTGGGVDDLPDWFVRFADLPAPIAEAHVTNGWMQLGMVRVQSHPAEAYHDLWDYLQKVFFQFLAALVVVFLIMRWVLNRVVISPLQVLEQHSSAWAERRFSTIDIKPSTRELSSLVGAMNRMVKRLESIFSEQLGLIEHLRRQVSEDGLTGLLNRSAFDQRIRLMLSLSEEGARSGGLMLLQVRGLEDHNVRYGREAGDDMLKRIALRLQEGVQAYDGALLARRSGTDYAVFIPGLAENDFASHVEKLFNHVSRMESVTAPEWRDRLHLGAVYLYPQTTFDLGAAFSEADVALREAQQKGLNACHISRSQSNSRSANEWRHFLEGAIARDELLLYYQPVYSAKKVVLHHEVYVRLQDEHGVLAAGEFLPMAEQFDLLPALDRQVLHNLLRRMSSKDDDGAAAYCVNISIASLQDEGFCSWLKETFQSRAKEAARIVLEVPEYALRQHMDLLLSRMHGLRSQGVRFSIDHFGVGGVPFAYLKTMSLEYVKVHRSFVQNVQDRRESQFFVISMAQIAHGQDIMLLADGVETEAEWQQLQSLGVDGGMGYFLGRPQAQPS</sequence>
<comment type="caution">
    <text evidence="5">The sequence shown here is derived from an EMBL/GenBank/DDBJ whole genome shotgun (WGS) entry which is preliminary data.</text>
</comment>
<dbReference type="Gene3D" id="3.30.70.270">
    <property type="match status" value="1"/>
</dbReference>
<dbReference type="InterPro" id="IPR029787">
    <property type="entry name" value="Nucleotide_cyclase"/>
</dbReference>
<keyword evidence="1" id="KW-1133">Transmembrane helix</keyword>
<dbReference type="InterPro" id="IPR042461">
    <property type="entry name" value="LapD_MoxY_peri_C"/>
</dbReference>
<evidence type="ECO:0008006" key="7">
    <source>
        <dbReference type="Google" id="ProtNLM"/>
    </source>
</evidence>
<dbReference type="NCBIfam" id="TIGR00254">
    <property type="entry name" value="GGDEF"/>
    <property type="match status" value="1"/>
</dbReference>
<dbReference type="GO" id="GO:0071111">
    <property type="term" value="F:cyclic-guanylate-specific phosphodiesterase activity"/>
    <property type="evidence" value="ECO:0007669"/>
    <property type="project" value="InterPro"/>
</dbReference>
<keyword evidence="1" id="KW-0812">Transmembrane</keyword>
<dbReference type="SUPFAM" id="SSF141868">
    <property type="entry name" value="EAL domain-like"/>
    <property type="match status" value="1"/>
</dbReference>
<dbReference type="Gene3D" id="6.20.270.20">
    <property type="entry name" value="LapD/MoxY periplasmic domain"/>
    <property type="match status" value="1"/>
</dbReference>
<dbReference type="InterPro" id="IPR043128">
    <property type="entry name" value="Rev_trsase/Diguanyl_cyclase"/>
</dbReference>
<dbReference type="PROSITE" id="PS50887">
    <property type="entry name" value="GGDEF"/>
    <property type="match status" value="1"/>
</dbReference>
<evidence type="ECO:0000313" key="6">
    <source>
        <dbReference type="Proteomes" id="UP000238196"/>
    </source>
</evidence>
<dbReference type="InterPro" id="IPR050706">
    <property type="entry name" value="Cyclic-di-GMP_PDE-like"/>
</dbReference>
<feature type="domain" description="HAMP" evidence="3">
    <location>
        <begin position="183"/>
        <end position="235"/>
    </location>
</feature>
<dbReference type="InterPro" id="IPR035919">
    <property type="entry name" value="EAL_sf"/>
</dbReference>
<feature type="domain" description="EAL" evidence="2">
    <location>
        <begin position="420"/>
        <end position="661"/>
    </location>
</feature>
<proteinExistence type="predicted"/>
<dbReference type="CDD" id="cd01948">
    <property type="entry name" value="EAL"/>
    <property type="match status" value="1"/>
</dbReference>
<feature type="transmembrane region" description="Helical" evidence="1">
    <location>
        <begin position="162"/>
        <end position="181"/>
    </location>
</feature>